<gene>
    <name evidence="1" type="ORF">BBN63_34275</name>
</gene>
<evidence type="ECO:0000313" key="1">
    <source>
        <dbReference type="EMBL" id="AQU70482.1"/>
    </source>
</evidence>
<reference evidence="1 2" key="1">
    <citation type="submission" date="2016-11" db="EMBL/GenBank/DDBJ databases">
        <title>Complete genome sequence of Streptomyces niveus SCSIO 3406.</title>
        <authorList>
            <person name="Zhu Q."/>
            <person name="Cheng W."/>
            <person name="Song Y."/>
            <person name="Li Q."/>
            <person name="Ju J."/>
        </authorList>
    </citation>
    <scope>NUCLEOTIDE SEQUENCE [LARGE SCALE GENOMIC DNA]</scope>
    <source>
        <strain evidence="1 2">SCSIO 3406</strain>
    </source>
</reference>
<protein>
    <submittedName>
        <fullName evidence="1">Uncharacterized protein</fullName>
    </submittedName>
</protein>
<keyword evidence="2" id="KW-1185">Reference proteome</keyword>
<accession>A0A1U9R1V2</accession>
<dbReference type="AlphaFoldDB" id="A0A1U9R1V2"/>
<organism evidence="1 2">
    <name type="scientific">Streptomyces niveus</name>
    <name type="common">Streptomyces spheroides</name>
    <dbReference type="NCBI Taxonomy" id="193462"/>
    <lineage>
        <taxon>Bacteria</taxon>
        <taxon>Bacillati</taxon>
        <taxon>Actinomycetota</taxon>
        <taxon>Actinomycetes</taxon>
        <taxon>Kitasatosporales</taxon>
        <taxon>Streptomycetaceae</taxon>
        <taxon>Streptomyces</taxon>
    </lineage>
</organism>
<evidence type="ECO:0000313" key="2">
    <source>
        <dbReference type="Proteomes" id="UP000189677"/>
    </source>
</evidence>
<name>A0A1U9R1V2_STRNV</name>
<dbReference type="EMBL" id="CP018047">
    <property type="protein sequence ID" value="AQU70482.1"/>
    <property type="molecule type" value="Genomic_DNA"/>
</dbReference>
<sequence>MRLEVQRGTPRTYGVGTCRYVPEGNNPLIMEQAGEIVLIATAIRVFGRDAAFVLRRLSAGIRAAVTEMTRPEHEGEGGR</sequence>
<proteinExistence type="predicted"/>
<dbReference type="Proteomes" id="UP000189677">
    <property type="component" value="Chromosome"/>
</dbReference>
<dbReference type="KEGG" id="snw:BBN63_34275"/>